<keyword evidence="3" id="KW-0547">Nucleotide-binding</keyword>
<dbReference type="GO" id="GO:0016787">
    <property type="term" value="F:hydrolase activity"/>
    <property type="evidence" value="ECO:0007669"/>
    <property type="project" value="InterPro"/>
</dbReference>
<feature type="compositionally biased region" description="Basic residues" evidence="1">
    <location>
        <begin position="27"/>
        <end position="39"/>
    </location>
</feature>
<reference evidence="3 4" key="1">
    <citation type="submission" date="2019-01" db="EMBL/GenBank/DDBJ databases">
        <title>Egibacter rhizosphaerae EGI 80759T.</title>
        <authorList>
            <person name="Chen D.-D."/>
            <person name="Tian Y."/>
            <person name="Jiao J.-Y."/>
            <person name="Zhang X.-T."/>
            <person name="Zhang Y.-G."/>
            <person name="Zhang Y."/>
            <person name="Xiao M."/>
            <person name="Shu W.-S."/>
            <person name="Li W.-J."/>
        </authorList>
    </citation>
    <scope>NUCLEOTIDE SEQUENCE [LARGE SCALE GENOMIC DNA]</scope>
    <source>
        <strain evidence="3 4">EGI 80759</strain>
    </source>
</reference>
<dbReference type="PANTHER" id="PTHR47396">
    <property type="entry name" value="TYPE I RESTRICTION ENZYME ECOKI R PROTEIN"/>
    <property type="match status" value="1"/>
</dbReference>
<feature type="region of interest" description="Disordered" evidence="1">
    <location>
        <begin position="494"/>
        <end position="520"/>
    </location>
</feature>
<dbReference type="GO" id="GO:0005524">
    <property type="term" value="F:ATP binding"/>
    <property type="evidence" value="ECO:0007669"/>
    <property type="project" value="InterPro"/>
</dbReference>
<proteinExistence type="predicted"/>
<organism evidence="3 4">
    <name type="scientific">Egibacter rhizosphaerae</name>
    <dbReference type="NCBI Taxonomy" id="1670831"/>
    <lineage>
        <taxon>Bacteria</taxon>
        <taxon>Bacillati</taxon>
        <taxon>Actinomycetota</taxon>
        <taxon>Nitriliruptoria</taxon>
        <taxon>Egibacterales</taxon>
        <taxon>Egibacteraceae</taxon>
        <taxon>Egibacter</taxon>
    </lineage>
</organism>
<dbReference type="PANTHER" id="PTHR47396:SF2">
    <property type="entry name" value="HELICASE ATP-BINDING DOMAIN-CONTAINING PROTEIN"/>
    <property type="match status" value="1"/>
</dbReference>
<dbReference type="Proteomes" id="UP000291469">
    <property type="component" value="Chromosome"/>
</dbReference>
<name>A0A411YHX3_9ACTN</name>
<dbReference type="GO" id="GO:0004386">
    <property type="term" value="F:helicase activity"/>
    <property type="evidence" value="ECO:0007669"/>
    <property type="project" value="UniProtKB-KW"/>
</dbReference>
<feature type="compositionally biased region" description="Acidic residues" evidence="1">
    <location>
        <begin position="501"/>
        <end position="520"/>
    </location>
</feature>
<dbReference type="PROSITE" id="PS51192">
    <property type="entry name" value="HELICASE_ATP_BIND_1"/>
    <property type="match status" value="1"/>
</dbReference>
<accession>A0A411YHX3</accession>
<keyword evidence="3" id="KW-0378">Hydrolase</keyword>
<feature type="domain" description="Helicase ATP-binding" evidence="2">
    <location>
        <begin position="111"/>
        <end position="280"/>
    </location>
</feature>
<feature type="region of interest" description="Disordered" evidence="1">
    <location>
        <begin position="585"/>
        <end position="625"/>
    </location>
</feature>
<keyword evidence="3" id="KW-0347">Helicase</keyword>
<dbReference type="InterPro" id="IPR027417">
    <property type="entry name" value="P-loop_NTPase"/>
</dbReference>
<dbReference type="InterPro" id="IPR050742">
    <property type="entry name" value="Helicase_Restrict-Modif_Enz"/>
</dbReference>
<dbReference type="Pfam" id="PF04851">
    <property type="entry name" value="ResIII"/>
    <property type="match status" value="1"/>
</dbReference>
<feature type="compositionally biased region" description="Gly residues" evidence="1">
    <location>
        <begin position="589"/>
        <end position="603"/>
    </location>
</feature>
<protein>
    <submittedName>
        <fullName evidence="3">ATP-dependent helicase</fullName>
    </submittedName>
</protein>
<dbReference type="Gene3D" id="3.40.50.300">
    <property type="entry name" value="P-loop containing nucleotide triphosphate hydrolases"/>
    <property type="match status" value="2"/>
</dbReference>
<dbReference type="SUPFAM" id="SSF52540">
    <property type="entry name" value="P-loop containing nucleoside triphosphate hydrolases"/>
    <property type="match status" value="1"/>
</dbReference>
<dbReference type="KEGG" id="erz:ER308_16040"/>
<keyword evidence="4" id="KW-1185">Reference proteome</keyword>
<dbReference type="SMART" id="SM00487">
    <property type="entry name" value="DEXDc"/>
    <property type="match status" value="1"/>
</dbReference>
<dbReference type="GO" id="GO:0003677">
    <property type="term" value="F:DNA binding"/>
    <property type="evidence" value="ECO:0007669"/>
    <property type="project" value="InterPro"/>
</dbReference>
<dbReference type="InterPro" id="IPR006935">
    <property type="entry name" value="Helicase/UvrB_N"/>
</dbReference>
<keyword evidence="3" id="KW-0067">ATP-binding</keyword>
<feature type="region of interest" description="Disordered" evidence="1">
    <location>
        <begin position="534"/>
        <end position="570"/>
    </location>
</feature>
<dbReference type="OrthoDB" id="5165890at2"/>
<dbReference type="AlphaFoldDB" id="A0A411YHX3"/>
<evidence type="ECO:0000313" key="3">
    <source>
        <dbReference type="EMBL" id="QBI20935.1"/>
    </source>
</evidence>
<evidence type="ECO:0000256" key="1">
    <source>
        <dbReference type="SAM" id="MobiDB-lite"/>
    </source>
</evidence>
<evidence type="ECO:0000313" key="4">
    <source>
        <dbReference type="Proteomes" id="UP000291469"/>
    </source>
</evidence>
<dbReference type="EMBL" id="CP036402">
    <property type="protein sequence ID" value="QBI20935.1"/>
    <property type="molecule type" value="Genomic_DNA"/>
</dbReference>
<dbReference type="InterPro" id="IPR014001">
    <property type="entry name" value="Helicase_ATP-bd"/>
</dbReference>
<sequence length="671" mass="73193">MPGTREGRGRCRRSRPRPAGPRTLQGRTRRRPGIRRRGCRAPLPPRIQRATRTSRRGGQLLERSIIAVASSTIPVERLARRSATVARWWQHPEVMPRSVRLRPWQKRALTAFDQAGRADFLAVATPGAGKTTFALTAAIRDLAGEHGRPDGPDGSSRSGRRVVVVAPTAHLKSQWAGAAAALGLHLAADWSGRDGVLPRDLHGAVVTYQQVAADPDAVRRVADGAFAIFDELHHAGEERAWGAALAHAFERAGRRLALSGTPFRSDTQAIPFVRYDGDEAEPDFVYGYADALAEGGVVRSVRFPRVDGEMEWTAPDGERHAHTFDDPLDRVRAGQRLRTALSAEGEWLPAVLERAHGQLLGTRRHESDAGGLVIAMDQAHARAIASLMRERVGISPVVAVSEDPDAGRRIARFAQSDEPWIVAVRMVSEGVDIPRLRVGVFATNVVTELFFRQAVGRLVRVRADTGTHPAHLFIPDDVRLRAFAAQIGEERRHVLRRREEDETEGDDDEFDEPPVEPVDSEDAQLSLFEAISARTLGDPQVADPPVGAGTRPVGASVEAPPAASPLGGADEDDELFVELTPPPVVGGDDVSGGGGIDEAGGAEGTTREARKKTLRDRNAQRARELARLTGKSHKEVNAELNRLAGVRRVTEATLDELERRADRAQQWLRRL</sequence>
<feature type="compositionally biased region" description="Basic and acidic residues" evidence="1">
    <location>
        <begin position="615"/>
        <end position="625"/>
    </location>
</feature>
<dbReference type="GO" id="GO:0005829">
    <property type="term" value="C:cytosol"/>
    <property type="evidence" value="ECO:0007669"/>
    <property type="project" value="TreeGrafter"/>
</dbReference>
<gene>
    <name evidence="3" type="ORF">ER308_16040</name>
</gene>
<feature type="region of interest" description="Disordered" evidence="1">
    <location>
        <begin position="1"/>
        <end position="41"/>
    </location>
</feature>
<evidence type="ECO:0000259" key="2">
    <source>
        <dbReference type="PROSITE" id="PS51192"/>
    </source>
</evidence>